<evidence type="ECO:0000256" key="2">
    <source>
        <dbReference type="ARBA" id="ARBA00022490"/>
    </source>
</evidence>
<feature type="region of interest" description="Disordered" evidence="4">
    <location>
        <begin position="249"/>
        <end position="271"/>
    </location>
</feature>
<feature type="region of interest" description="Disordered" evidence="4">
    <location>
        <begin position="1778"/>
        <end position="1806"/>
    </location>
</feature>
<dbReference type="InterPro" id="IPR034085">
    <property type="entry name" value="TOG"/>
</dbReference>
<sequence length="1822" mass="197335">MADDAAKEVEAARALPFGERVRHPKWKVRNEAWSEVASTSEDPQKLVPWHAGEHAELFVIGVSDTNSAAQATALEALCAALGAAQSGEDALVSSHGAAVCKRVCSKCLSGRPNTVKRAKESLLLFAELGRGDLIVDAVVAYALPHKVSKVALAGVEALTEALRTYGSKALDVKGLLRQVPKLFDAKDVKVRGAAKELTAEFCRWIHPGVIREVLLQGAREALKKDVEALISQNEGQQVKPLKALRGEEEPAAVAGSEATAEEGVEAGAGAAAPAKEEPKIDAFDLSEPVAVLPDLAEFWSGLKEQKWSKRRDALLVLRVKASVPKIEHGDFLPVAKELKRVVSSDSNVSCVNAAIDCVDVLARGLRKSFRAPAKLLFPVLLEKYKEKSAAVTRSIHKSLGSVLEMSVSVADVQEDLVKNIKHKNPKNKVETLKLCCAALQVSRDASSVAKVHDTVLKEATKATQDSSPDVREAATQLVIEFARIAGGAHAIESYLGQIDNARMSKIMRALQGSGGEEEPKPVKAATKRPTTASSKKPQAKEAKPKPKPTPTTSSSSSKGIPSRPIQMEGAVEELRGLFGEETFEGLKSATWKDRLQAVKDIRERAKDLCSGSEAKVDVLVAALCQVPGWGDSNFQVLLNVFEIFLDIVQGDHRVTREVAELIVAGCVEKIADAKLNAKVCDLLDKCAAAVNQELLVMKVLGKSKSHRNPKVLLESLEWVSNSLARTSARRVDPKTLIEATKLHLGHSNPNIRLAATNVLAMVIACRGLENKSYLGEVKPTVMANIDATVADLRANKGITPASPKKTPSRKGAGAREVVVEVEEEAALDAVDSQLPSGVLDRLGDTNWKTRRAALDELKQVARTRKDAVRANVSGIIGALRLRLHDANKNLIIVTLEILQHLPSSFDAKLWERHGKIIIADVLRVLCDNKKAVREAGCLTLHTWTDKFALKSMQTYLVGFVSDAKTNVDGKVSVLSFLSEVADESALQLEDCLQDALSIVADCLLGKALSLREAATALLKSLVEVFQVEKVKEQMASCTKAHQECLVACLTKLGHIAPPAGSEAKRPRTSLSRRSSQGARAARPATAGARVTPSSTPKAAPKAAAEADAFAENGDKAERARKGRKRSAVSKPLVEDLQRPETLRTLESCLAQHCTQNLRSLLFHTDFKKHCAAVEVIASLVEDESSLQGVLDNLDLVLQWFAIRICEGNMQVLVKILDCVGGLADALKARGHSVTDYEAGCLLPCLVEKCGHNIDRIRQSYRELLTKLADVYSPKPLVLSLLQGTSSKNHRTKVVCVEVLEALYASHDSEFHSSKIIKEVASLLQERDVTLKNKALALLSAVYQNVGAGIWRYLSSVPEPVKATLEAKFKTLEPVAAASRTPGSAKRPGTAPAAPRTPSSERATPTSSLKFRASPARRGPADEAAATWSRSMKRAASDDLSESVEGMKQLCHVLLDFAKKTSDLDVTVLVGSSDKLVYELSEKVSVIFSKATKDMQESASRVPEPGSSRGCKYVLNTLMHSFQLSPMAAAVSEPTLRKIMKNLLMLLLNQTVPALEEGGQLLKALNVLMLKILENANRTSTFLSLLWLLGEGGAVEDQGLRTKFSDLTIKCCIKCVKNLETSIEEGLQVEAVLVGVNAFLGSLERGEMRERLRSDDKPLRMVKTVINELCKIKGKGVYESMVSIPRKEGSLLYTYVDLYSSVANKTSAATANAAQARREELASIFEKIGEGDGAGLQLLYKFTLSHPRVSIDGHLSKTSESFQRYIKDGLAACARQSDLNKENRSEGGEEAAGKQVPAETRRTSYSIEELRQRVERAKALLNK</sequence>
<feature type="compositionally biased region" description="Polar residues" evidence="4">
    <location>
        <begin position="1399"/>
        <end position="1408"/>
    </location>
</feature>
<feature type="compositionally biased region" description="Low complexity" evidence="4">
    <location>
        <begin position="1069"/>
        <end position="1111"/>
    </location>
</feature>
<accession>A0AAX4P926</accession>
<dbReference type="Pfam" id="PF21041">
    <property type="entry name" value="XMAP215_CLASP_TOG"/>
    <property type="match status" value="4"/>
</dbReference>
<dbReference type="InterPro" id="IPR045110">
    <property type="entry name" value="XMAP215"/>
</dbReference>
<dbReference type="SMART" id="SM01349">
    <property type="entry name" value="TOG"/>
    <property type="match status" value="5"/>
</dbReference>
<feature type="domain" description="TOG" evidence="5">
    <location>
        <begin position="566"/>
        <end position="798"/>
    </location>
</feature>
<feature type="domain" description="TOG" evidence="5">
    <location>
        <begin position="4"/>
        <end position="239"/>
    </location>
</feature>
<feature type="region of interest" description="Disordered" evidence="4">
    <location>
        <begin position="511"/>
        <end position="565"/>
    </location>
</feature>
<reference evidence="6 7" key="1">
    <citation type="submission" date="2024-03" db="EMBL/GenBank/DDBJ databases">
        <title>Complete genome sequence of the green alga Chloropicon roscoffensis RCC1871.</title>
        <authorList>
            <person name="Lemieux C."/>
            <person name="Pombert J.-F."/>
            <person name="Otis C."/>
            <person name="Turmel M."/>
        </authorList>
    </citation>
    <scope>NUCLEOTIDE SEQUENCE [LARGE SCALE GENOMIC DNA]</scope>
    <source>
        <strain evidence="6 7">RCC1871</strain>
    </source>
</reference>
<keyword evidence="3" id="KW-0206">Cytoskeleton</keyword>
<dbReference type="GO" id="GO:0051010">
    <property type="term" value="F:microtubule plus-end binding"/>
    <property type="evidence" value="ECO:0007669"/>
    <property type="project" value="InterPro"/>
</dbReference>
<feature type="region of interest" description="Disordered" evidence="4">
    <location>
        <begin position="1375"/>
        <end position="1428"/>
    </location>
</feature>
<name>A0AAX4P926_9CHLO</name>
<keyword evidence="2" id="KW-0963">Cytoplasm</keyword>
<protein>
    <submittedName>
        <fullName evidence="6">Microtubule-associated protein</fullName>
    </submittedName>
</protein>
<dbReference type="Proteomes" id="UP001472866">
    <property type="component" value="Chromosome 06"/>
</dbReference>
<dbReference type="InterPro" id="IPR011989">
    <property type="entry name" value="ARM-like"/>
</dbReference>
<feature type="domain" description="TOG" evidence="5">
    <location>
        <begin position="1135"/>
        <end position="1377"/>
    </location>
</feature>
<evidence type="ECO:0000256" key="1">
    <source>
        <dbReference type="ARBA" id="ARBA00004245"/>
    </source>
</evidence>
<dbReference type="GO" id="GO:0005856">
    <property type="term" value="C:cytoskeleton"/>
    <property type="evidence" value="ECO:0007669"/>
    <property type="project" value="UniProtKB-SubCell"/>
</dbReference>
<dbReference type="InterPro" id="IPR048491">
    <property type="entry name" value="XMAP215_CLASP_TOG"/>
</dbReference>
<dbReference type="PANTHER" id="PTHR12609">
    <property type="entry name" value="MICROTUBULE ASSOCIATED PROTEIN XMAP215"/>
    <property type="match status" value="1"/>
</dbReference>
<feature type="domain" description="TOG" evidence="5">
    <location>
        <begin position="284"/>
        <end position="519"/>
    </location>
</feature>
<evidence type="ECO:0000256" key="3">
    <source>
        <dbReference type="ARBA" id="ARBA00023212"/>
    </source>
</evidence>
<proteinExistence type="predicted"/>
<feature type="region of interest" description="Disordered" evidence="4">
    <location>
        <begin position="1057"/>
        <end position="1132"/>
    </location>
</feature>
<dbReference type="EMBL" id="CP151506">
    <property type="protein sequence ID" value="WZN62887.1"/>
    <property type="molecule type" value="Genomic_DNA"/>
</dbReference>
<comment type="subcellular location">
    <subcellularLocation>
        <location evidence="1">Cytoplasm</location>
        <location evidence="1">Cytoskeleton</location>
    </subcellularLocation>
</comment>
<evidence type="ECO:0000256" key="4">
    <source>
        <dbReference type="SAM" id="MobiDB-lite"/>
    </source>
</evidence>
<evidence type="ECO:0000259" key="5">
    <source>
        <dbReference type="SMART" id="SM01349"/>
    </source>
</evidence>
<dbReference type="SUPFAM" id="SSF48371">
    <property type="entry name" value="ARM repeat"/>
    <property type="match status" value="2"/>
</dbReference>
<dbReference type="GO" id="GO:0007051">
    <property type="term" value="P:spindle organization"/>
    <property type="evidence" value="ECO:0007669"/>
    <property type="project" value="InterPro"/>
</dbReference>
<dbReference type="InterPro" id="IPR016024">
    <property type="entry name" value="ARM-type_fold"/>
</dbReference>
<keyword evidence="7" id="KW-1185">Reference proteome</keyword>
<organism evidence="6 7">
    <name type="scientific">Chloropicon roscoffensis</name>
    <dbReference type="NCBI Taxonomy" id="1461544"/>
    <lineage>
        <taxon>Eukaryota</taxon>
        <taxon>Viridiplantae</taxon>
        <taxon>Chlorophyta</taxon>
        <taxon>Chloropicophyceae</taxon>
        <taxon>Chloropicales</taxon>
        <taxon>Chloropicaceae</taxon>
        <taxon>Chloropicon</taxon>
    </lineage>
</organism>
<evidence type="ECO:0000313" key="6">
    <source>
        <dbReference type="EMBL" id="WZN62887.1"/>
    </source>
</evidence>
<gene>
    <name evidence="6" type="ORF">HKI87_06g44320</name>
</gene>
<evidence type="ECO:0000313" key="7">
    <source>
        <dbReference type="Proteomes" id="UP001472866"/>
    </source>
</evidence>
<dbReference type="GO" id="GO:0061863">
    <property type="term" value="F:microtubule plus end polymerase"/>
    <property type="evidence" value="ECO:0007669"/>
    <property type="project" value="InterPro"/>
</dbReference>
<dbReference type="GO" id="GO:0030951">
    <property type="term" value="P:establishment or maintenance of microtubule cytoskeleton polarity"/>
    <property type="evidence" value="ECO:0007669"/>
    <property type="project" value="InterPro"/>
</dbReference>
<feature type="domain" description="TOG" evidence="5">
    <location>
        <begin position="823"/>
        <end position="1058"/>
    </location>
</feature>
<dbReference type="GO" id="GO:0046785">
    <property type="term" value="P:microtubule polymerization"/>
    <property type="evidence" value="ECO:0007669"/>
    <property type="project" value="InterPro"/>
</dbReference>
<feature type="compositionally biased region" description="Low complexity" evidence="4">
    <location>
        <begin position="1384"/>
        <end position="1397"/>
    </location>
</feature>
<dbReference type="Gene3D" id="1.25.10.10">
    <property type="entry name" value="Leucine-rich Repeat Variant"/>
    <property type="match status" value="5"/>
</dbReference>